<dbReference type="PANTHER" id="PTHR43280">
    <property type="entry name" value="ARAC-FAMILY TRANSCRIPTIONAL REGULATOR"/>
    <property type="match status" value="1"/>
</dbReference>
<evidence type="ECO:0000313" key="6">
    <source>
        <dbReference type="Proteomes" id="UP000077407"/>
    </source>
</evidence>
<name>A0A168NSH4_9CLOT</name>
<proteinExistence type="predicted"/>
<organism evidence="5 6">
    <name type="scientific">Clostridium ljungdahlii</name>
    <dbReference type="NCBI Taxonomy" id="1538"/>
    <lineage>
        <taxon>Bacteria</taxon>
        <taxon>Bacillati</taxon>
        <taxon>Bacillota</taxon>
        <taxon>Clostridia</taxon>
        <taxon>Eubacteriales</taxon>
        <taxon>Clostridiaceae</taxon>
        <taxon>Clostridium</taxon>
    </lineage>
</organism>
<dbReference type="Gene3D" id="1.10.10.60">
    <property type="entry name" value="Homeodomain-like"/>
    <property type="match status" value="2"/>
</dbReference>
<comment type="caution">
    <text evidence="5">The sequence shown here is derived from an EMBL/GenBank/DDBJ whole genome shotgun (WGS) entry which is preliminary data.</text>
</comment>
<dbReference type="SUPFAM" id="SSF51215">
    <property type="entry name" value="Regulatory protein AraC"/>
    <property type="match status" value="1"/>
</dbReference>
<dbReference type="PANTHER" id="PTHR43280:SF34">
    <property type="entry name" value="ARAC-FAMILY TRANSCRIPTIONAL REGULATOR"/>
    <property type="match status" value="1"/>
</dbReference>
<dbReference type="Pfam" id="PF02311">
    <property type="entry name" value="AraC_binding"/>
    <property type="match status" value="1"/>
</dbReference>
<dbReference type="PATRIC" id="fig|1538.10.peg.1840"/>
<dbReference type="Pfam" id="PF12833">
    <property type="entry name" value="HTH_18"/>
    <property type="match status" value="1"/>
</dbReference>
<keyword evidence="1" id="KW-0805">Transcription regulation</keyword>
<dbReference type="Gene3D" id="2.60.120.10">
    <property type="entry name" value="Jelly Rolls"/>
    <property type="match status" value="1"/>
</dbReference>
<keyword evidence="3" id="KW-0804">Transcription</keyword>
<feature type="domain" description="HTH araC/xylS-type" evidence="4">
    <location>
        <begin position="186"/>
        <end position="283"/>
    </location>
</feature>
<accession>A0A168NSH4</accession>
<evidence type="ECO:0000259" key="4">
    <source>
        <dbReference type="PROSITE" id="PS01124"/>
    </source>
</evidence>
<dbReference type="GO" id="GO:0043565">
    <property type="term" value="F:sequence-specific DNA binding"/>
    <property type="evidence" value="ECO:0007669"/>
    <property type="project" value="InterPro"/>
</dbReference>
<dbReference type="InterPro" id="IPR018060">
    <property type="entry name" value="HTH_AraC"/>
</dbReference>
<dbReference type="OrthoDB" id="9774814at2"/>
<dbReference type="InterPro" id="IPR009057">
    <property type="entry name" value="Homeodomain-like_sf"/>
</dbReference>
<sequence>MIENTTQKIKRGYLKSDFQIFHLKDKKDIKFQFHYHNFNKIVIFISGNVTYLIEGKSYKLKPWDILLVNSNDIHKAVIDSNETYERIIMWLNSDFLVRYNHNCNLLSCFELASKQRFNLLRLEGTWLADVKKILFQIEDTFKNKELGYSVLRISYFLQFIVYINRLFLKQKNIPESNDIKYDKSMDNILDYINKNLNKSLSVDALSSKFYVSKYYLMHKFKEQTGYTLHNYILQKRLIMANLLITNGENASDACIKSGFGDYSNFVRAFKKMFGLSPKKYYTEYADKSHHIKNF</sequence>
<evidence type="ECO:0000256" key="1">
    <source>
        <dbReference type="ARBA" id="ARBA00023015"/>
    </source>
</evidence>
<dbReference type="PROSITE" id="PS01124">
    <property type="entry name" value="HTH_ARAC_FAMILY_2"/>
    <property type="match status" value="1"/>
</dbReference>
<evidence type="ECO:0000313" key="5">
    <source>
        <dbReference type="EMBL" id="OAA86845.1"/>
    </source>
</evidence>
<dbReference type="SMART" id="SM00342">
    <property type="entry name" value="HTH_ARAC"/>
    <property type="match status" value="1"/>
</dbReference>
<dbReference type="InterPro" id="IPR003313">
    <property type="entry name" value="AraC-bd"/>
</dbReference>
<reference evidence="5 6" key="1">
    <citation type="journal article" date="2015" name="Biotechnol. Bioeng.">
        <title>Genome sequence and phenotypic characterization of Caulobacter segnis.</title>
        <authorList>
            <person name="Patel S."/>
            <person name="Fletcher B."/>
            <person name="Scott D.C."/>
            <person name="Ely B."/>
        </authorList>
    </citation>
    <scope>NUCLEOTIDE SEQUENCE [LARGE SCALE GENOMIC DNA]</scope>
    <source>
        <strain evidence="5 6">ERI-2</strain>
    </source>
</reference>
<gene>
    <name evidence="5" type="primary">rhaR</name>
    <name evidence="5" type="ORF">WY13_02239</name>
</gene>
<dbReference type="EMBL" id="LITT01000023">
    <property type="protein sequence ID" value="OAA86845.1"/>
    <property type="molecule type" value="Genomic_DNA"/>
</dbReference>
<dbReference type="RefSeq" id="WP_063555673.1">
    <property type="nucleotide sequence ID" value="NZ_LITT01000023.1"/>
</dbReference>
<keyword evidence="2" id="KW-0238">DNA-binding</keyword>
<dbReference type="InterPro" id="IPR037923">
    <property type="entry name" value="HTH-like"/>
</dbReference>
<evidence type="ECO:0000256" key="2">
    <source>
        <dbReference type="ARBA" id="ARBA00023125"/>
    </source>
</evidence>
<dbReference type="SUPFAM" id="SSF46689">
    <property type="entry name" value="Homeodomain-like"/>
    <property type="match status" value="2"/>
</dbReference>
<evidence type="ECO:0000256" key="3">
    <source>
        <dbReference type="ARBA" id="ARBA00023163"/>
    </source>
</evidence>
<dbReference type="InterPro" id="IPR014710">
    <property type="entry name" value="RmlC-like_jellyroll"/>
</dbReference>
<protein>
    <submittedName>
        <fullName evidence="5">HTH-type transcriptional activator RhaR</fullName>
    </submittedName>
</protein>
<dbReference type="GO" id="GO:0003700">
    <property type="term" value="F:DNA-binding transcription factor activity"/>
    <property type="evidence" value="ECO:0007669"/>
    <property type="project" value="InterPro"/>
</dbReference>
<dbReference type="AlphaFoldDB" id="A0A168NSH4"/>
<dbReference type="Proteomes" id="UP000077407">
    <property type="component" value="Unassembled WGS sequence"/>
</dbReference>